<dbReference type="AlphaFoldDB" id="A0A2W4U0T2"/>
<dbReference type="Proteomes" id="UP000249354">
    <property type="component" value="Unassembled WGS sequence"/>
</dbReference>
<sequence>MTLHDFDRREVAQKLSVDQYFQWVRQQPEADRDRFELVEGEVRLLPTSTEQMRILRLLQWQLQHFLKLGAAESLETTPPEEDHFEVHIRPSVQLSQLSYMKPAILVRKGSGEELEAEDLADPSTVWIIDIVEDSLDKTRTQLYAQAGIFNYWSLGNSVELNLYQQPSASGYQSRRVLQVGDRASPTSVPITVRLQEPVPLYFMTRTLRGQQTYQSNALPFAFSRGYDLSPSYLSSTRIRTESP</sequence>
<name>A0A2W4U0T2_9CYAN</name>
<organism evidence="2 3">
    <name type="scientific">Leptolyngbya foveolarum</name>
    <dbReference type="NCBI Taxonomy" id="47253"/>
    <lineage>
        <taxon>Bacteria</taxon>
        <taxon>Bacillati</taxon>
        <taxon>Cyanobacteriota</taxon>
        <taxon>Cyanophyceae</taxon>
        <taxon>Leptolyngbyales</taxon>
        <taxon>Leptolyngbyaceae</taxon>
        <taxon>Leptolyngbya group</taxon>
        <taxon>Leptolyngbya</taxon>
    </lineage>
</organism>
<proteinExistence type="predicted"/>
<reference evidence="2 3" key="2">
    <citation type="submission" date="2018-06" db="EMBL/GenBank/DDBJ databases">
        <title>Metagenomic assembly of (sub)arctic Cyanobacteria and their associated microbiome from non-axenic cultures.</title>
        <authorList>
            <person name="Baurain D."/>
        </authorList>
    </citation>
    <scope>NUCLEOTIDE SEQUENCE [LARGE SCALE GENOMIC DNA]</scope>
    <source>
        <strain evidence="2">ULC129bin1</strain>
    </source>
</reference>
<dbReference type="EMBL" id="QBMC01000107">
    <property type="protein sequence ID" value="PZO14492.1"/>
    <property type="molecule type" value="Genomic_DNA"/>
</dbReference>
<dbReference type="Gene3D" id="3.90.1570.10">
    <property type="entry name" value="tt1808, chain A"/>
    <property type="match status" value="1"/>
</dbReference>
<dbReference type="Pfam" id="PF05685">
    <property type="entry name" value="Uma2"/>
    <property type="match status" value="1"/>
</dbReference>
<evidence type="ECO:0000313" key="3">
    <source>
        <dbReference type="Proteomes" id="UP000249354"/>
    </source>
</evidence>
<evidence type="ECO:0000259" key="1">
    <source>
        <dbReference type="Pfam" id="PF05685"/>
    </source>
</evidence>
<feature type="domain" description="Putative restriction endonuclease" evidence="1">
    <location>
        <begin position="18"/>
        <end position="189"/>
    </location>
</feature>
<reference evidence="3" key="1">
    <citation type="submission" date="2018-04" db="EMBL/GenBank/DDBJ databases">
        <authorList>
            <person name="Cornet L."/>
        </authorList>
    </citation>
    <scope>NUCLEOTIDE SEQUENCE [LARGE SCALE GENOMIC DNA]</scope>
</reference>
<dbReference type="InterPro" id="IPR012296">
    <property type="entry name" value="Nuclease_put_TT1808"/>
</dbReference>
<accession>A0A2W4U0T2</accession>
<dbReference type="InterPro" id="IPR008538">
    <property type="entry name" value="Uma2"/>
</dbReference>
<evidence type="ECO:0000313" key="2">
    <source>
        <dbReference type="EMBL" id="PZO14492.1"/>
    </source>
</evidence>
<comment type="caution">
    <text evidence="2">The sequence shown here is derived from an EMBL/GenBank/DDBJ whole genome shotgun (WGS) entry which is preliminary data.</text>
</comment>
<protein>
    <recommendedName>
        <fullName evidence="1">Putative restriction endonuclease domain-containing protein</fullName>
    </recommendedName>
</protein>
<gene>
    <name evidence="2" type="ORF">DCF25_14850</name>
</gene>